<comment type="caution">
    <text evidence="2">The sequence shown here is derived from an EMBL/GenBank/DDBJ whole genome shotgun (WGS) entry which is preliminary data.</text>
</comment>
<sequence length="73" mass="8608">MNHGEVKNLLQMRNGKDFSSHRKKDLQNDDTFGLFRRIASGSPLEIRNDQKKSFISMNQSTQMEHQMDLEFFC</sequence>
<evidence type="ECO:0000313" key="3">
    <source>
        <dbReference type="Proteomes" id="UP000194236"/>
    </source>
</evidence>
<evidence type="ECO:0000313" key="2">
    <source>
        <dbReference type="EMBL" id="OTF80726.1"/>
    </source>
</evidence>
<protein>
    <submittedName>
        <fullName evidence="2">Uncharacterized protein</fullName>
    </submittedName>
</protein>
<reference evidence="2 3" key="1">
    <citation type="submission" date="2017-03" db="EMBL/GenBank/DDBJ databases">
        <title>Genome Survey of Euroglyphus maynei.</title>
        <authorList>
            <person name="Arlian L.G."/>
            <person name="Morgan M.S."/>
            <person name="Rider S.D."/>
        </authorList>
    </citation>
    <scope>NUCLEOTIDE SEQUENCE [LARGE SCALE GENOMIC DNA]</scope>
    <source>
        <strain evidence="2">Arlian Lab</strain>
        <tissue evidence="2">Whole body</tissue>
    </source>
</reference>
<accession>A0A1Y3BM97</accession>
<dbReference type="Proteomes" id="UP000194236">
    <property type="component" value="Unassembled WGS sequence"/>
</dbReference>
<name>A0A1Y3BM97_EURMA</name>
<organism evidence="2 3">
    <name type="scientific">Euroglyphus maynei</name>
    <name type="common">Mayne's house dust mite</name>
    <dbReference type="NCBI Taxonomy" id="6958"/>
    <lineage>
        <taxon>Eukaryota</taxon>
        <taxon>Metazoa</taxon>
        <taxon>Ecdysozoa</taxon>
        <taxon>Arthropoda</taxon>
        <taxon>Chelicerata</taxon>
        <taxon>Arachnida</taxon>
        <taxon>Acari</taxon>
        <taxon>Acariformes</taxon>
        <taxon>Sarcoptiformes</taxon>
        <taxon>Astigmata</taxon>
        <taxon>Psoroptidia</taxon>
        <taxon>Analgoidea</taxon>
        <taxon>Pyroglyphidae</taxon>
        <taxon>Pyroglyphinae</taxon>
        <taxon>Euroglyphus</taxon>
    </lineage>
</organism>
<gene>
    <name evidence="2" type="ORF">BLA29_007056</name>
</gene>
<keyword evidence="3" id="KW-1185">Reference proteome</keyword>
<dbReference type="EMBL" id="MUJZ01016866">
    <property type="protein sequence ID" value="OTF80726.1"/>
    <property type="molecule type" value="Genomic_DNA"/>
</dbReference>
<proteinExistence type="predicted"/>
<evidence type="ECO:0000256" key="1">
    <source>
        <dbReference type="SAM" id="MobiDB-lite"/>
    </source>
</evidence>
<feature type="region of interest" description="Disordered" evidence="1">
    <location>
        <begin position="1"/>
        <end position="23"/>
    </location>
</feature>
<dbReference type="AlphaFoldDB" id="A0A1Y3BM97"/>